<accession>C0QDV6</accession>
<dbReference type="PRINTS" id="PR00861">
    <property type="entry name" value="ALYTICPTASE"/>
</dbReference>
<evidence type="ECO:0000256" key="2">
    <source>
        <dbReference type="ARBA" id="ARBA00022670"/>
    </source>
</evidence>
<evidence type="ECO:0000256" key="3">
    <source>
        <dbReference type="ARBA" id="ARBA00022801"/>
    </source>
</evidence>
<dbReference type="eggNOG" id="COG0265">
    <property type="taxonomic scope" value="Bacteria"/>
</dbReference>
<evidence type="ECO:0000313" key="6">
    <source>
        <dbReference type="EMBL" id="ACN17377.1"/>
    </source>
</evidence>
<dbReference type="HOGENOM" id="CLU_061991_0_0_7"/>
<dbReference type="SUPFAM" id="SSF50494">
    <property type="entry name" value="Trypsin-like serine proteases"/>
    <property type="match status" value="1"/>
</dbReference>
<proteinExistence type="inferred from homology"/>
<gene>
    <name evidence="6" type="ordered locus">HRM2_43210</name>
</gene>
<dbReference type="InterPro" id="IPR043504">
    <property type="entry name" value="Peptidase_S1_PA_chymotrypsin"/>
</dbReference>
<comment type="similarity">
    <text evidence="1">Belongs to the peptidase S1 family.</text>
</comment>
<dbReference type="STRING" id="177437.HRM2_43210"/>
<keyword evidence="7" id="KW-1185">Reference proteome</keyword>
<dbReference type="GO" id="GO:0004252">
    <property type="term" value="F:serine-type endopeptidase activity"/>
    <property type="evidence" value="ECO:0007669"/>
    <property type="project" value="InterPro"/>
</dbReference>
<keyword evidence="5" id="KW-1015">Disulfide bond</keyword>
<evidence type="ECO:0000256" key="5">
    <source>
        <dbReference type="ARBA" id="ARBA00023157"/>
    </source>
</evidence>
<evidence type="ECO:0000313" key="7">
    <source>
        <dbReference type="Proteomes" id="UP000000442"/>
    </source>
</evidence>
<dbReference type="EMBL" id="CP001087">
    <property type="protein sequence ID" value="ACN17377.1"/>
    <property type="molecule type" value="Genomic_DNA"/>
</dbReference>
<dbReference type="OrthoDB" id="9787411at2"/>
<dbReference type="InterPro" id="IPR001316">
    <property type="entry name" value="Pept_S1A_streptogrisin"/>
</dbReference>
<dbReference type="Gene3D" id="2.40.10.10">
    <property type="entry name" value="Trypsin-like serine proteases"/>
    <property type="match status" value="1"/>
</dbReference>
<dbReference type="KEGG" id="dat:HRM2_43210"/>
<evidence type="ECO:0000256" key="1">
    <source>
        <dbReference type="ARBA" id="ARBA00007664"/>
    </source>
</evidence>
<sequence length="310" mass="32965">MAAEVFNIQLAKVQEAKKANEEKILALPKIQGVGIGYKDIGGKETTDLCIKVYVEKKLSKKQLPDEEFVAETADGVKTDVEEVDCIEALAFTTRIRPVKPGYSMGHYKITAGTFGCLVRDVCSPCHIHILSNNHVLANSNVANIGDPILQPGRVDGGTYPADMVARLSRFIPIRFNNPTFYNLVDAALARPTDQRNVIASVVALGIPKGTVEAGLGMNVIKSGRTTQVTAGKVTGIDVTVSVGYGSGRVGYFRNQILTTNMSQGGDSGSLLISSSDKKATGLLFAGSSKVTIHNNIANVLMALGVEIVTA</sequence>
<dbReference type="InterPro" id="IPR009003">
    <property type="entry name" value="Peptidase_S1_PA"/>
</dbReference>
<dbReference type="AlphaFoldDB" id="C0QDV6"/>
<organism evidence="6 7">
    <name type="scientific">Desulforapulum autotrophicum (strain ATCC 43914 / DSM 3382 / VKM B-1955 / HRM2)</name>
    <name type="common">Desulfobacterium autotrophicum</name>
    <dbReference type="NCBI Taxonomy" id="177437"/>
    <lineage>
        <taxon>Bacteria</taxon>
        <taxon>Pseudomonadati</taxon>
        <taxon>Thermodesulfobacteriota</taxon>
        <taxon>Desulfobacteria</taxon>
        <taxon>Desulfobacterales</taxon>
        <taxon>Desulfobacteraceae</taxon>
        <taxon>Desulforapulum</taxon>
    </lineage>
</organism>
<dbReference type="GO" id="GO:0006508">
    <property type="term" value="P:proteolysis"/>
    <property type="evidence" value="ECO:0007669"/>
    <property type="project" value="UniProtKB-KW"/>
</dbReference>
<protein>
    <recommendedName>
        <fullName evidence="8">Serine protease</fullName>
    </recommendedName>
</protein>
<keyword evidence="3" id="KW-0378">Hydrolase</keyword>
<dbReference type="RefSeq" id="WP_015906109.1">
    <property type="nucleotide sequence ID" value="NC_012108.1"/>
</dbReference>
<keyword evidence="4" id="KW-0720">Serine protease</keyword>
<keyword evidence="2" id="KW-0645">Protease</keyword>
<dbReference type="Proteomes" id="UP000000442">
    <property type="component" value="Chromosome"/>
</dbReference>
<name>C0QDV6_DESAH</name>
<reference evidence="6 7" key="1">
    <citation type="journal article" date="2009" name="Environ. Microbiol.">
        <title>Genome sequence of Desulfobacterium autotrophicum HRM2, a marine sulfate reducer oxidizing organic carbon completely to carbon dioxide.</title>
        <authorList>
            <person name="Strittmatter A.W."/>
            <person name="Liesegang H."/>
            <person name="Rabus R."/>
            <person name="Decker I."/>
            <person name="Amann J."/>
            <person name="Andres S."/>
            <person name="Henne A."/>
            <person name="Fricke W.F."/>
            <person name="Martinez-Arias R."/>
            <person name="Bartels D."/>
            <person name="Goesmann A."/>
            <person name="Krause L."/>
            <person name="Puehler A."/>
            <person name="Klenk H.P."/>
            <person name="Richter M."/>
            <person name="Schuler M."/>
            <person name="Gloeckner F.O."/>
            <person name="Meyerdierks A."/>
            <person name="Gottschalk G."/>
            <person name="Amann R."/>
        </authorList>
    </citation>
    <scope>NUCLEOTIDE SEQUENCE [LARGE SCALE GENOMIC DNA]</scope>
    <source>
        <strain evidence="7">ATCC 43914 / DSM 3382 / HRM2</strain>
    </source>
</reference>
<evidence type="ECO:0000256" key="4">
    <source>
        <dbReference type="ARBA" id="ARBA00022825"/>
    </source>
</evidence>
<evidence type="ECO:0008006" key="8">
    <source>
        <dbReference type="Google" id="ProtNLM"/>
    </source>
</evidence>